<gene>
    <name evidence="2" type="ORF">NCTC13098_02667</name>
</gene>
<accession>A0A3P8M005</accession>
<dbReference type="InterPro" id="IPR004843">
    <property type="entry name" value="Calcineurin-like_PHP"/>
</dbReference>
<dbReference type="InterPro" id="IPR029052">
    <property type="entry name" value="Metallo-depent_PP-like"/>
</dbReference>
<dbReference type="KEGG" id="rtg:NCTC13098_02667"/>
<dbReference type="GO" id="GO:0016787">
    <property type="term" value="F:hydrolase activity"/>
    <property type="evidence" value="ECO:0007669"/>
    <property type="project" value="InterPro"/>
</dbReference>
<evidence type="ECO:0000313" key="3">
    <source>
        <dbReference type="Proteomes" id="UP000274346"/>
    </source>
</evidence>
<sequence length="89" mass="9553">MSASGQTKSRKIFIGDIHGQYGKLSALLAHLRSREDLDRSLLIFVGDLIDNQPGSHIDHASVLEQVRGEVAAGRAVCLMAIMNLTPLAG</sequence>
<name>A0A3P8M005_RAOTE</name>
<dbReference type="AlphaFoldDB" id="A0A3P8M005"/>
<organism evidence="2 3">
    <name type="scientific">Raoultella terrigena</name>
    <name type="common">Klebsiella terrigena</name>
    <dbReference type="NCBI Taxonomy" id="577"/>
    <lineage>
        <taxon>Bacteria</taxon>
        <taxon>Pseudomonadati</taxon>
        <taxon>Pseudomonadota</taxon>
        <taxon>Gammaproteobacteria</taxon>
        <taxon>Enterobacterales</taxon>
        <taxon>Enterobacteriaceae</taxon>
        <taxon>Klebsiella/Raoultella group</taxon>
        <taxon>Raoultella</taxon>
    </lineage>
</organism>
<proteinExistence type="predicted"/>
<dbReference type="EMBL" id="LR131271">
    <property type="protein sequence ID" value="VDR26320.1"/>
    <property type="molecule type" value="Genomic_DNA"/>
</dbReference>
<dbReference type="Pfam" id="PF00149">
    <property type="entry name" value="Metallophos"/>
    <property type="match status" value="1"/>
</dbReference>
<feature type="domain" description="Calcineurin-like phosphoesterase" evidence="1">
    <location>
        <begin position="12"/>
        <end position="57"/>
    </location>
</feature>
<evidence type="ECO:0000313" key="2">
    <source>
        <dbReference type="EMBL" id="VDR26320.1"/>
    </source>
</evidence>
<dbReference type="Gene3D" id="3.60.21.10">
    <property type="match status" value="1"/>
</dbReference>
<reference evidence="2 3" key="1">
    <citation type="submission" date="2018-12" db="EMBL/GenBank/DDBJ databases">
        <authorList>
            <consortium name="Pathogen Informatics"/>
        </authorList>
    </citation>
    <scope>NUCLEOTIDE SEQUENCE [LARGE SCALE GENOMIC DNA]</scope>
    <source>
        <strain evidence="2 3">NCTC13098</strain>
    </source>
</reference>
<dbReference type="Proteomes" id="UP000274346">
    <property type="component" value="Chromosome"/>
</dbReference>
<evidence type="ECO:0000259" key="1">
    <source>
        <dbReference type="Pfam" id="PF00149"/>
    </source>
</evidence>
<dbReference type="SUPFAM" id="SSF56300">
    <property type="entry name" value="Metallo-dependent phosphatases"/>
    <property type="match status" value="1"/>
</dbReference>
<protein>
    <recommendedName>
        <fullName evidence="1">Calcineurin-like phosphoesterase domain-containing protein</fullName>
    </recommendedName>
</protein>